<keyword evidence="3" id="KW-0862">Zinc</keyword>
<evidence type="ECO:0000256" key="4">
    <source>
        <dbReference type="ARBA" id="ARBA00023015"/>
    </source>
</evidence>
<evidence type="ECO:0000259" key="7">
    <source>
        <dbReference type="Pfam" id="PF23121"/>
    </source>
</evidence>
<organism evidence="8 9">
    <name type="scientific">Turnera subulata</name>
    <dbReference type="NCBI Taxonomy" id="218843"/>
    <lineage>
        <taxon>Eukaryota</taxon>
        <taxon>Viridiplantae</taxon>
        <taxon>Streptophyta</taxon>
        <taxon>Embryophyta</taxon>
        <taxon>Tracheophyta</taxon>
        <taxon>Spermatophyta</taxon>
        <taxon>Magnoliopsida</taxon>
        <taxon>eudicotyledons</taxon>
        <taxon>Gunneridae</taxon>
        <taxon>Pentapetalae</taxon>
        <taxon>rosids</taxon>
        <taxon>fabids</taxon>
        <taxon>Malpighiales</taxon>
        <taxon>Passifloraceae</taxon>
        <taxon>Turnera</taxon>
    </lineage>
</organism>
<evidence type="ECO:0000256" key="3">
    <source>
        <dbReference type="ARBA" id="ARBA00022833"/>
    </source>
</evidence>
<accession>A0A9Q0GFF9</accession>
<comment type="caution">
    <text evidence="8">The sequence shown here is derived from an EMBL/GenBank/DDBJ whole genome shotgun (WGS) entry which is preliminary data.</text>
</comment>
<feature type="region of interest" description="Disordered" evidence="6">
    <location>
        <begin position="125"/>
        <end position="161"/>
    </location>
</feature>
<dbReference type="OrthoDB" id="651601at2759"/>
<keyword evidence="9" id="KW-1185">Reference proteome</keyword>
<evidence type="ECO:0000256" key="1">
    <source>
        <dbReference type="ARBA" id="ARBA00022723"/>
    </source>
</evidence>
<gene>
    <name evidence="8" type="ORF">Tsubulata_047964</name>
</gene>
<dbReference type="InterPro" id="IPR056280">
    <property type="entry name" value="AIPP2-like_SPOC"/>
</dbReference>
<feature type="region of interest" description="Disordered" evidence="6">
    <location>
        <begin position="72"/>
        <end position="95"/>
    </location>
</feature>
<keyword evidence="2" id="KW-0863">Zinc-finger</keyword>
<proteinExistence type="predicted"/>
<feature type="compositionally biased region" description="Basic and acidic residues" evidence="6">
    <location>
        <begin position="130"/>
        <end position="154"/>
    </location>
</feature>
<evidence type="ECO:0000256" key="5">
    <source>
        <dbReference type="ARBA" id="ARBA00023163"/>
    </source>
</evidence>
<evidence type="ECO:0000313" key="9">
    <source>
        <dbReference type="Proteomes" id="UP001141552"/>
    </source>
</evidence>
<dbReference type="Proteomes" id="UP001141552">
    <property type="component" value="Unassembled WGS sequence"/>
</dbReference>
<dbReference type="Pfam" id="PF23121">
    <property type="entry name" value="SPOC_AIPP2"/>
    <property type="match status" value="1"/>
</dbReference>
<keyword evidence="5" id="KW-0804">Transcription</keyword>
<dbReference type="GO" id="GO:0140566">
    <property type="term" value="F:histone reader activity"/>
    <property type="evidence" value="ECO:0007669"/>
    <property type="project" value="InterPro"/>
</dbReference>
<sequence>MRKSGENAKVRFLPAPEVIKFHSGTGSGTRIRVEKRCSRPTNHSIPPQHATSYSSLKKQAARSSAMSNHITPTGFASVQSTPDRFTSAPEENVRPRKPVASVIRANPSSASVRPQENCRCHCSKTNLPLDDEKPHDGGDGKSKRVCRLDSRKESGSNGGKEIVHMHDSVNVVVPATEVRTSSHLIKQSKTCTSYPQPRNLISGKTDVDVLYALAVWKCYNALHHSLLQAQPMSCQTFPAGVSDNDMTQENDSQVIDPNVHKPLPLPGDPALEVVWKGSFEVVNLHGFLHSPPDLKLCEGFVAHPPVIVARKSYEFSKKIAGVMQFSLHPRLNSWPKAFQTDPPDVNDIALYFYPGQFERSRNKYSRLLKYIEKNDLALRSCMGSVELLVFPSALLVKDFQKLKGSFFMWGVFQRMKETKRHKLPEH</sequence>
<dbReference type="GO" id="GO:0008270">
    <property type="term" value="F:zinc ion binding"/>
    <property type="evidence" value="ECO:0007669"/>
    <property type="project" value="UniProtKB-KW"/>
</dbReference>
<name>A0A9Q0GFF9_9ROSI</name>
<reference evidence="8" key="1">
    <citation type="submission" date="2022-02" db="EMBL/GenBank/DDBJ databases">
        <authorList>
            <person name="Henning P.M."/>
            <person name="McCubbin A.G."/>
            <person name="Shore J.S."/>
        </authorList>
    </citation>
    <scope>NUCLEOTIDE SEQUENCE</scope>
    <source>
        <strain evidence="8">F60SS</strain>
        <tissue evidence="8">Leaves</tissue>
    </source>
</reference>
<keyword evidence="4" id="KW-0805">Transcription regulation</keyword>
<feature type="compositionally biased region" description="Polar residues" evidence="6">
    <location>
        <begin position="72"/>
        <end position="84"/>
    </location>
</feature>
<evidence type="ECO:0000256" key="2">
    <source>
        <dbReference type="ARBA" id="ARBA00022771"/>
    </source>
</evidence>
<dbReference type="InterPro" id="IPR049914">
    <property type="entry name" value="PHD1-3/5-6"/>
</dbReference>
<reference evidence="8" key="2">
    <citation type="journal article" date="2023" name="Plants (Basel)">
        <title>Annotation of the Turnera subulata (Passifloraceae) Draft Genome Reveals the S-Locus Evolved after the Divergence of Turneroideae from Passifloroideae in a Stepwise Manner.</title>
        <authorList>
            <person name="Henning P.M."/>
            <person name="Roalson E.H."/>
            <person name="Mir W."/>
            <person name="McCubbin A.G."/>
            <person name="Shore J.S."/>
        </authorList>
    </citation>
    <scope>NUCLEOTIDE SEQUENCE</scope>
    <source>
        <strain evidence="8">F60SS</strain>
    </source>
</reference>
<dbReference type="GO" id="GO:0034244">
    <property type="term" value="P:negative regulation of transcription elongation by RNA polymerase II"/>
    <property type="evidence" value="ECO:0007669"/>
    <property type="project" value="InterPro"/>
</dbReference>
<feature type="domain" description="AIPP2-like SPOC-like" evidence="7">
    <location>
        <begin position="275"/>
        <end position="412"/>
    </location>
</feature>
<evidence type="ECO:0000256" key="6">
    <source>
        <dbReference type="SAM" id="MobiDB-lite"/>
    </source>
</evidence>
<dbReference type="PANTHER" id="PTHR33304:SF36">
    <property type="entry name" value="GB|AAF26970.1-RELATED"/>
    <property type="match status" value="1"/>
</dbReference>
<keyword evidence="1" id="KW-0479">Metal-binding</keyword>
<dbReference type="EMBL" id="JAKUCV010000704">
    <property type="protein sequence ID" value="KAJ4849085.1"/>
    <property type="molecule type" value="Genomic_DNA"/>
</dbReference>
<dbReference type="PANTHER" id="PTHR33304">
    <property type="match status" value="1"/>
</dbReference>
<dbReference type="AlphaFoldDB" id="A0A9Q0GFF9"/>
<evidence type="ECO:0000313" key="8">
    <source>
        <dbReference type="EMBL" id="KAJ4849085.1"/>
    </source>
</evidence>
<protein>
    <recommendedName>
        <fullName evidence="7">AIPP2-like SPOC-like domain-containing protein</fullName>
    </recommendedName>
</protein>